<dbReference type="Gene3D" id="3.90.190.10">
    <property type="entry name" value="Protein tyrosine phosphatase superfamily"/>
    <property type="match status" value="1"/>
</dbReference>
<keyword evidence="7" id="KW-0472">Membrane</keyword>
<dbReference type="PROSITE" id="PS50056">
    <property type="entry name" value="TYR_PHOSPHATASE_2"/>
    <property type="match status" value="1"/>
</dbReference>
<dbReference type="Pfam" id="PF00102">
    <property type="entry name" value="Y_phosphatase"/>
    <property type="match status" value="1"/>
</dbReference>
<dbReference type="InterPro" id="IPR051985">
    <property type="entry name" value="NR_tyrosine_phosphatase"/>
</dbReference>
<keyword evidence="6" id="KW-0904">Protein phosphatase</keyword>
<evidence type="ECO:0000256" key="4">
    <source>
        <dbReference type="ARBA" id="ARBA00022553"/>
    </source>
</evidence>
<feature type="compositionally biased region" description="Basic and acidic residues" evidence="10">
    <location>
        <begin position="429"/>
        <end position="467"/>
    </location>
</feature>
<dbReference type="GO" id="GO:0005783">
    <property type="term" value="C:endoplasmic reticulum"/>
    <property type="evidence" value="ECO:0007669"/>
    <property type="project" value="UniProtKB-SubCell"/>
</dbReference>
<evidence type="ECO:0000256" key="8">
    <source>
        <dbReference type="PIRSR" id="PIRSR000926-1"/>
    </source>
</evidence>
<dbReference type="SMART" id="SM00194">
    <property type="entry name" value="PTPc"/>
    <property type="match status" value="1"/>
</dbReference>
<dbReference type="PROSITE" id="PS00383">
    <property type="entry name" value="TYR_PHOSPHATASE_1"/>
    <property type="match status" value="1"/>
</dbReference>
<keyword evidence="4" id="KW-0597">Phosphoprotein</keyword>
<feature type="binding site" evidence="9">
    <location>
        <begin position="220"/>
        <end position="226"/>
    </location>
    <ligand>
        <name>substrate</name>
    </ligand>
</feature>
<dbReference type="GO" id="GO:0070373">
    <property type="term" value="P:negative regulation of ERK1 and ERK2 cascade"/>
    <property type="evidence" value="ECO:0007669"/>
    <property type="project" value="TreeGrafter"/>
</dbReference>
<dbReference type="OrthoDB" id="9450131at2759"/>
<feature type="region of interest" description="Disordered" evidence="10">
    <location>
        <begin position="404"/>
        <end position="478"/>
    </location>
</feature>
<dbReference type="InterPro" id="IPR000387">
    <property type="entry name" value="Tyr_Pase_dom"/>
</dbReference>
<feature type="compositionally biased region" description="Low complexity" evidence="10">
    <location>
        <begin position="409"/>
        <end position="418"/>
    </location>
</feature>
<evidence type="ECO:0000313" key="13">
    <source>
        <dbReference type="EMBL" id="CAD7621287.1"/>
    </source>
</evidence>
<evidence type="ECO:0000256" key="2">
    <source>
        <dbReference type="ARBA" id="ARBA00009701"/>
    </source>
</evidence>
<dbReference type="GO" id="GO:0048666">
    <property type="term" value="P:neuron development"/>
    <property type="evidence" value="ECO:0007669"/>
    <property type="project" value="UniProtKB-ARBA"/>
</dbReference>
<sequence length="478" mass="55495">MEAEFDDYDKHNKWQHIYQKIRYQSSDDNLTNKESRKSENKPYNRYKDVTPYDWSRIILRRSDNNYINASLIKVDSAQRQYILTQGPLAITSGHFWLMIWEQNSKAILMLNRLVEKGQIKCHQYWPNGRDDNDCDELTFTDVGLKVVFIDETKSPNYITRKFKLIDIESNEWREVLHYHYTSWPDFGLPESPASFLEYLYAIRESGVLDMKEYGPPVIHCSAGIGRSGTLCLVDSCLIMIERFGRLDAVNVMDVLLDMRKYRMGLIQTAEQLRFSYLAIIEGSKQLSLTTTPNDTTVPFSANNNYKSKAISPKIHRSFAINEDMDNSADEYAFEDSYTPEVNTMCATLPPLPPRSRRSFSTTSQQSDSTSPEPDSKRTKCDSLSSVPTLQLQHDMISSEDSANHYELTNNSNNNSLNNEKSDYTSQTPDSEHKRDVRRRLREDRHRKTAETVEGIKKKLRESEDRPDFTQFRYNSAKC</sequence>
<protein>
    <recommendedName>
        <fullName evidence="3">protein-tyrosine-phosphatase</fullName>
        <ecNumber evidence="3">3.1.3.48</ecNumber>
    </recommendedName>
</protein>
<evidence type="ECO:0000256" key="10">
    <source>
        <dbReference type="SAM" id="MobiDB-lite"/>
    </source>
</evidence>
<dbReference type="SMART" id="SM00404">
    <property type="entry name" value="PTPc_motif"/>
    <property type="match status" value="1"/>
</dbReference>
<gene>
    <name evidence="13" type="ORF">OSB1V03_LOCUS1759</name>
</gene>
<dbReference type="PANTHER" id="PTHR46047:SF3">
    <property type="entry name" value="TYROSINE-PROTEIN PHOSPHATASE NON-RECEPTOR TYPE 61F"/>
    <property type="match status" value="1"/>
</dbReference>
<evidence type="ECO:0000256" key="3">
    <source>
        <dbReference type="ARBA" id="ARBA00013064"/>
    </source>
</evidence>
<reference evidence="13" key="1">
    <citation type="submission" date="2020-11" db="EMBL/GenBank/DDBJ databases">
        <authorList>
            <person name="Tran Van P."/>
        </authorList>
    </citation>
    <scope>NUCLEOTIDE SEQUENCE</scope>
</reference>
<dbReference type="Proteomes" id="UP000759131">
    <property type="component" value="Unassembled WGS sequence"/>
</dbReference>
<dbReference type="GO" id="GO:0046426">
    <property type="term" value="P:negative regulation of receptor signaling pathway via JAK-STAT"/>
    <property type="evidence" value="ECO:0007669"/>
    <property type="project" value="TreeGrafter"/>
</dbReference>
<feature type="domain" description="Tyrosine-protein phosphatase" evidence="11">
    <location>
        <begin position="1"/>
        <end position="282"/>
    </location>
</feature>
<name>A0A7R9PUN3_9ACAR</name>
<dbReference type="InterPro" id="IPR029021">
    <property type="entry name" value="Prot-tyrosine_phosphatase-like"/>
</dbReference>
<feature type="region of interest" description="Disordered" evidence="10">
    <location>
        <begin position="343"/>
        <end position="386"/>
    </location>
</feature>
<dbReference type="InterPro" id="IPR003595">
    <property type="entry name" value="Tyr_Pase_cat"/>
</dbReference>
<feature type="binding site" evidence="9">
    <location>
        <position position="267"/>
    </location>
    <ligand>
        <name>substrate</name>
    </ligand>
</feature>
<dbReference type="GO" id="GO:0005634">
    <property type="term" value="C:nucleus"/>
    <property type="evidence" value="ECO:0007669"/>
    <property type="project" value="TreeGrafter"/>
</dbReference>
<evidence type="ECO:0000259" key="12">
    <source>
        <dbReference type="PROSITE" id="PS50056"/>
    </source>
</evidence>
<dbReference type="PRINTS" id="PR00700">
    <property type="entry name" value="PRTYPHPHTASE"/>
</dbReference>
<keyword evidence="5" id="KW-0378">Hydrolase</keyword>
<dbReference type="EC" id="3.1.3.48" evidence="3"/>
<keyword evidence="14" id="KW-1185">Reference proteome</keyword>
<dbReference type="PROSITE" id="PS50055">
    <property type="entry name" value="TYR_PHOSPHATASE_PTP"/>
    <property type="match status" value="1"/>
</dbReference>
<evidence type="ECO:0000256" key="5">
    <source>
        <dbReference type="ARBA" id="ARBA00022801"/>
    </source>
</evidence>
<evidence type="ECO:0000256" key="6">
    <source>
        <dbReference type="ARBA" id="ARBA00022912"/>
    </source>
</evidence>
<dbReference type="SUPFAM" id="SSF52799">
    <property type="entry name" value="(Phosphotyrosine protein) phosphatases II"/>
    <property type="match status" value="1"/>
</dbReference>
<dbReference type="InterPro" id="IPR016130">
    <property type="entry name" value="Tyr_Pase_AS"/>
</dbReference>
<comment type="subcellular location">
    <subcellularLocation>
        <location evidence="1">Endomembrane system</location>
    </subcellularLocation>
</comment>
<comment type="similarity">
    <text evidence="2">Belongs to the protein-tyrosine phosphatase family. Non-receptor class 1 subfamily.</text>
</comment>
<organism evidence="13">
    <name type="scientific">Medioppia subpectinata</name>
    <dbReference type="NCBI Taxonomy" id="1979941"/>
    <lineage>
        <taxon>Eukaryota</taxon>
        <taxon>Metazoa</taxon>
        <taxon>Ecdysozoa</taxon>
        <taxon>Arthropoda</taxon>
        <taxon>Chelicerata</taxon>
        <taxon>Arachnida</taxon>
        <taxon>Acari</taxon>
        <taxon>Acariformes</taxon>
        <taxon>Sarcoptiformes</taxon>
        <taxon>Oribatida</taxon>
        <taxon>Brachypylina</taxon>
        <taxon>Oppioidea</taxon>
        <taxon>Oppiidae</taxon>
        <taxon>Medioppia</taxon>
    </lineage>
</organism>
<dbReference type="PANTHER" id="PTHR46047">
    <property type="entry name" value="TYROSINE-PROTEIN PHOSPHATASE NON-RECEPTOR TYPE 61F"/>
    <property type="match status" value="1"/>
</dbReference>
<feature type="domain" description="Tyrosine specific protein phosphatases" evidence="12">
    <location>
        <begin position="193"/>
        <end position="273"/>
    </location>
</feature>
<dbReference type="GO" id="GO:0019901">
    <property type="term" value="F:protein kinase binding"/>
    <property type="evidence" value="ECO:0007669"/>
    <property type="project" value="TreeGrafter"/>
</dbReference>
<dbReference type="EMBL" id="CAJPIZ010000552">
    <property type="protein sequence ID" value="CAG2101717.1"/>
    <property type="molecule type" value="Genomic_DNA"/>
</dbReference>
<dbReference type="GO" id="GO:0004726">
    <property type="term" value="F:non-membrane spanning protein tyrosine phosphatase activity"/>
    <property type="evidence" value="ECO:0007669"/>
    <property type="project" value="TreeGrafter"/>
</dbReference>
<dbReference type="AlphaFoldDB" id="A0A7R9PUN3"/>
<feature type="binding site" evidence="9">
    <location>
        <position position="185"/>
    </location>
    <ligand>
        <name>substrate</name>
    </ligand>
</feature>
<dbReference type="InterPro" id="IPR000242">
    <property type="entry name" value="PTP_cat"/>
</dbReference>
<evidence type="ECO:0000313" key="14">
    <source>
        <dbReference type="Proteomes" id="UP000759131"/>
    </source>
</evidence>
<evidence type="ECO:0000256" key="9">
    <source>
        <dbReference type="PIRSR" id="PIRSR000926-2"/>
    </source>
</evidence>
<dbReference type="EMBL" id="OC855127">
    <property type="protein sequence ID" value="CAD7621287.1"/>
    <property type="molecule type" value="Genomic_DNA"/>
</dbReference>
<evidence type="ECO:0000256" key="1">
    <source>
        <dbReference type="ARBA" id="ARBA00004308"/>
    </source>
</evidence>
<accession>A0A7R9PUN3</accession>
<feature type="active site" description="Phosphocysteine intermediate" evidence="8">
    <location>
        <position position="220"/>
    </location>
</feature>
<evidence type="ECO:0000256" key="7">
    <source>
        <dbReference type="ARBA" id="ARBA00023136"/>
    </source>
</evidence>
<evidence type="ECO:0000259" key="11">
    <source>
        <dbReference type="PROSITE" id="PS50055"/>
    </source>
</evidence>
<feature type="compositionally biased region" description="Low complexity" evidence="10">
    <location>
        <begin position="358"/>
        <end position="372"/>
    </location>
</feature>
<proteinExistence type="inferred from homology"/>